<evidence type="ECO:0000256" key="3">
    <source>
        <dbReference type="ARBA" id="ARBA00022519"/>
    </source>
</evidence>
<evidence type="ECO:0000256" key="7">
    <source>
        <dbReference type="SAM" id="Phobius"/>
    </source>
</evidence>
<feature type="domain" description="TRAP C4-dicarboxylate transport system permease DctM subunit" evidence="8">
    <location>
        <begin position="16"/>
        <end position="428"/>
    </location>
</feature>
<feature type="transmembrane region" description="Helical" evidence="7">
    <location>
        <begin position="102"/>
        <end position="125"/>
    </location>
</feature>
<dbReference type="GO" id="GO:0022857">
    <property type="term" value="F:transmembrane transporter activity"/>
    <property type="evidence" value="ECO:0007669"/>
    <property type="project" value="TreeGrafter"/>
</dbReference>
<keyword evidence="2" id="KW-1003">Cell membrane</keyword>
<dbReference type="Proteomes" id="UP000326671">
    <property type="component" value="Unassembled WGS sequence"/>
</dbReference>
<proteinExistence type="predicted"/>
<accession>A0A5J5HZZ6</accession>
<comment type="caution">
    <text evidence="9">The sequence shown here is derived from an EMBL/GenBank/DDBJ whole genome shotgun (WGS) entry which is preliminary data.</text>
</comment>
<sequence>MVVRMMDPAIIGIIGFFVMFVLLFLGMPLGLGMALVGFGGFALISGVDGALNQLGRVPYSTVASYTFSVLPLFVLMGEWLSHSGMMTKSFGAVQKTIGRLPGGLAMGSVATCTLFAACTGSSLATSLTMTKVSLPSMREYKYDDKLSLGAIAAGGTLGILLPPSTPMIVYSIMTGASIGSLFIGGIIPGLMLSGMFMLGIYVLCKWKPELGPAAAKASFSEILASSKSLWMPCLLVFIVLGGIWGGVFSSSEAGGIGAFFALVTLVMLKGFDIRAILEGLKDTVLTTAMILLIVMGAMIFGEFMTVSGVTSLLANFFTSLPFGSTGILIMILLMYILLGCVLDSLAMMLLTLPLVFPVVETIGVDPILFGILLVITIEMSYITPPLGMVVFALAGAVKDVPMAKIFRGSMPFFVIMVIFLGLLVAIPDIVLWLPETMKS</sequence>
<dbReference type="Pfam" id="PF06808">
    <property type="entry name" value="DctM"/>
    <property type="match status" value="1"/>
</dbReference>
<dbReference type="PANTHER" id="PTHR33362">
    <property type="entry name" value="SIALIC ACID TRAP TRANSPORTER PERMEASE PROTEIN SIAT-RELATED"/>
    <property type="match status" value="1"/>
</dbReference>
<keyword evidence="6 7" id="KW-0472">Membrane</keyword>
<name>A0A5J5HZZ6_9BACI</name>
<dbReference type="PANTHER" id="PTHR33362:SF5">
    <property type="entry name" value="C4-DICARBOXYLATE TRAP TRANSPORTER LARGE PERMEASE PROTEIN DCTM"/>
    <property type="match status" value="1"/>
</dbReference>
<evidence type="ECO:0000313" key="10">
    <source>
        <dbReference type="Proteomes" id="UP000326671"/>
    </source>
</evidence>
<evidence type="ECO:0000256" key="1">
    <source>
        <dbReference type="ARBA" id="ARBA00004429"/>
    </source>
</evidence>
<dbReference type="GO" id="GO:0005886">
    <property type="term" value="C:plasma membrane"/>
    <property type="evidence" value="ECO:0007669"/>
    <property type="project" value="UniProtKB-SubCell"/>
</dbReference>
<dbReference type="InterPro" id="IPR004681">
    <property type="entry name" value="TRAP_DctM"/>
</dbReference>
<dbReference type="PIRSF" id="PIRSF006066">
    <property type="entry name" value="HI0050"/>
    <property type="match status" value="1"/>
</dbReference>
<dbReference type="EMBL" id="VYKL01000010">
    <property type="protein sequence ID" value="KAA9028597.1"/>
    <property type="molecule type" value="Genomic_DNA"/>
</dbReference>
<feature type="transmembrane region" description="Helical" evidence="7">
    <location>
        <begin position="33"/>
        <end position="51"/>
    </location>
</feature>
<feature type="transmembrane region" description="Helical" evidence="7">
    <location>
        <begin position="412"/>
        <end position="433"/>
    </location>
</feature>
<dbReference type="AlphaFoldDB" id="A0A5J5HZZ6"/>
<feature type="transmembrane region" description="Helical" evidence="7">
    <location>
        <begin position="229"/>
        <end position="247"/>
    </location>
</feature>
<dbReference type="OrthoDB" id="9785600at2"/>
<protein>
    <submittedName>
        <fullName evidence="9">TRAP transporter large permease</fullName>
    </submittedName>
</protein>
<gene>
    <name evidence="9" type="ORF">F4V44_04825</name>
</gene>
<keyword evidence="5 7" id="KW-1133">Transmembrane helix</keyword>
<evidence type="ECO:0000256" key="5">
    <source>
        <dbReference type="ARBA" id="ARBA00022989"/>
    </source>
</evidence>
<dbReference type="InterPro" id="IPR010656">
    <property type="entry name" value="DctM"/>
</dbReference>
<feature type="transmembrane region" description="Helical" evidence="7">
    <location>
        <begin position="146"/>
        <end position="172"/>
    </location>
</feature>
<feature type="transmembrane region" description="Helical" evidence="7">
    <location>
        <begin position="178"/>
        <end position="203"/>
    </location>
</feature>
<evidence type="ECO:0000256" key="6">
    <source>
        <dbReference type="ARBA" id="ARBA00023136"/>
    </source>
</evidence>
<keyword evidence="10" id="KW-1185">Reference proteome</keyword>
<keyword evidence="3" id="KW-0997">Cell inner membrane</keyword>
<reference evidence="9 10" key="1">
    <citation type="submission" date="2019-09" db="EMBL/GenBank/DDBJ databases">
        <title>Whole genome sequences of isolates from the Mars Exploration Rovers.</title>
        <authorList>
            <person name="Seuylemezian A."/>
            <person name="Vaishampayan P."/>
        </authorList>
    </citation>
    <scope>NUCLEOTIDE SEQUENCE [LARGE SCALE GENOMIC DNA]</scope>
    <source>
        <strain evidence="9 10">MER_TA_151</strain>
    </source>
</reference>
<organism evidence="9 10">
    <name type="scientific">Niallia endozanthoxylica</name>
    <dbReference type="NCBI Taxonomy" id="2036016"/>
    <lineage>
        <taxon>Bacteria</taxon>
        <taxon>Bacillati</taxon>
        <taxon>Bacillota</taxon>
        <taxon>Bacilli</taxon>
        <taxon>Bacillales</taxon>
        <taxon>Bacillaceae</taxon>
        <taxon>Niallia</taxon>
    </lineage>
</organism>
<evidence type="ECO:0000313" key="9">
    <source>
        <dbReference type="EMBL" id="KAA9028597.1"/>
    </source>
</evidence>
<feature type="transmembrane region" description="Helical" evidence="7">
    <location>
        <begin position="63"/>
        <end position="82"/>
    </location>
</feature>
<feature type="transmembrane region" description="Helical" evidence="7">
    <location>
        <begin position="354"/>
        <end position="375"/>
    </location>
</feature>
<feature type="transmembrane region" description="Helical" evidence="7">
    <location>
        <begin position="320"/>
        <end position="342"/>
    </location>
</feature>
<comment type="subcellular location">
    <subcellularLocation>
        <location evidence="1">Cell inner membrane</location>
        <topology evidence="1">Multi-pass membrane protein</topology>
    </subcellularLocation>
</comment>
<feature type="transmembrane region" description="Helical" evidence="7">
    <location>
        <begin position="253"/>
        <end position="271"/>
    </location>
</feature>
<feature type="transmembrane region" description="Helical" evidence="7">
    <location>
        <begin position="381"/>
        <end position="400"/>
    </location>
</feature>
<feature type="transmembrane region" description="Helical" evidence="7">
    <location>
        <begin position="283"/>
        <end position="300"/>
    </location>
</feature>
<dbReference type="NCBIfam" id="TIGR00786">
    <property type="entry name" value="dctM"/>
    <property type="match status" value="1"/>
</dbReference>
<evidence type="ECO:0000256" key="4">
    <source>
        <dbReference type="ARBA" id="ARBA00022692"/>
    </source>
</evidence>
<evidence type="ECO:0000256" key="2">
    <source>
        <dbReference type="ARBA" id="ARBA00022475"/>
    </source>
</evidence>
<keyword evidence="4 7" id="KW-0812">Transmembrane</keyword>
<evidence type="ECO:0000259" key="8">
    <source>
        <dbReference type="Pfam" id="PF06808"/>
    </source>
</evidence>